<feature type="transmembrane region" description="Helical" evidence="1">
    <location>
        <begin position="184"/>
        <end position="201"/>
    </location>
</feature>
<protein>
    <submittedName>
        <fullName evidence="2">Uncharacterized protein</fullName>
    </submittedName>
</protein>
<keyword evidence="1" id="KW-0812">Transmembrane</keyword>
<evidence type="ECO:0000313" key="3">
    <source>
        <dbReference type="Proteomes" id="UP001596392"/>
    </source>
</evidence>
<evidence type="ECO:0000256" key="1">
    <source>
        <dbReference type="SAM" id="Phobius"/>
    </source>
</evidence>
<comment type="caution">
    <text evidence="2">The sequence shown here is derived from an EMBL/GenBank/DDBJ whole genome shotgun (WGS) entry which is preliminary data.</text>
</comment>
<accession>A0ABW2H686</accession>
<organism evidence="2 3">
    <name type="scientific">Catellatospora aurea</name>
    <dbReference type="NCBI Taxonomy" id="1337874"/>
    <lineage>
        <taxon>Bacteria</taxon>
        <taxon>Bacillati</taxon>
        <taxon>Actinomycetota</taxon>
        <taxon>Actinomycetes</taxon>
        <taxon>Micromonosporales</taxon>
        <taxon>Micromonosporaceae</taxon>
        <taxon>Catellatospora</taxon>
    </lineage>
</organism>
<reference evidence="3" key="1">
    <citation type="journal article" date="2019" name="Int. J. Syst. Evol. Microbiol.">
        <title>The Global Catalogue of Microorganisms (GCM) 10K type strain sequencing project: providing services to taxonomists for standard genome sequencing and annotation.</title>
        <authorList>
            <consortium name="The Broad Institute Genomics Platform"/>
            <consortium name="The Broad Institute Genome Sequencing Center for Infectious Disease"/>
            <person name="Wu L."/>
            <person name="Ma J."/>
        </authorList>
    </citation>
    <scope>NUCLEOTIDE SEQUENCE [LARGE SCALE GENOMIC DNA]</scope>
    <source>
        <strain evidence="3">CGMCC 1.9106</strain>
    </source>
</reference>
<evidence type="ECO:0000313" key="2">
    <source>
        <dbReference type="EMBL" id="MFC7246820.1"/>
    </source>
</evidence>
<dbReference type="RefSeq" id="WP_376809607.1">
    <property type="nucleotide sequence ID" value="NZ_JBHTAC010000045.1"/>
</dbReference>
<keyword evidence="1" id="KW-1133">Transmembrane helix</keyword>
<sequence>MSFSTAARQVRDASLPASRRAAAFRRCVTVYAPLGYGRTLAFLADRHGDLRTPDAMLAALATLALSRDAWLAELDAYARRRRTAKAAGCRQVGRAELLRAMDYGWPGEDDPATGPLDARFLVRHGRAPAHLVHGLRTYALIRNGLVTPPPTAPAVATGTAATIGTLAAAIAVLAGGVLWAPRTAFVALSSVGGAMMAGAVIERFRGRGSRSGQPRR</sequence>
<feature type="transmembrane region" description="Helical" evidence="1">
    <location>
        <begin position="152"/>
        <end position="178"/>
    </location>
</feature>
<gene>
    <name evidence="2" type="ORF">ACFQO7_30455</name>
</gene>
<keyword evidence="3" id="KW-1185">Reference proteome</keyword>
<dbReference type="Proteomes" id="UP001596392">
    <property type="component" value="Unassembled WGS sequence"/>
</dbReference>
<keyword evidence="1" id="KW-0472">Membrane</keyword>
<proteinExistence type="predicted"/>
<name>A0ABW2H686_9ACTN</name>
<dbReference type="EMBL" id="JBHTAC010000045">
    <property type="protein sequence ID" value="MFC7246820.1"/>
    <property type="molecule type" value="Genomic_DNA"/>
</dbReference>